<sequence precursor="true">MKCILLLAGLLLLTGCSSDEMSSKVAATKPSATSQDYIVLNEPPEALLEKMALLYAPEDAAWPGTVDEFVENGHPILPYAIKQLQEDEEISPEVAEQLLDRVHRSPEVPVDAQRIVTLLEVACYADVMCHRVEYPLRVATLDYVKSNLDAPETQNALAWIRESYQSGLPLDAPGDETGEFRGMLVKAMRARLNEYAKRVTSTPQEQQGSK</sequence>
<dbReference type="PROSITE" id="PS51257">
    <property type="entry name" value="PROKAR_LIPOPROTEIN"/>
    <property type="match status" value="1"/>
</dbReference>
<proteinExistence type="predicted"/>
<accession>A0A517PRP0</accession>
<dbReference type="EMBL" id="CP036266">
    <property type="protein sequence ID" value="QDT22044.1"/>
    <property type="molecule type" value="Genomic_DNA"/>
</dbReference>
<evidence type="ECO:0000313" key="2">
    <source>
        <dbReference type="EMBL" id="QDT22044.1"/>
    </source>
</evidence>
<feature type="signal peptide" evidence="1">
    <location>
        <begin position="1"/>
        <end position="18"/>
    </location>
</feature>
<evidence type="ECO:0000256" key="1">
    <source>
        <dbReference type="SAM" id="SignalP"/>
    </source>
</evidence>
<keyword evidence="3" id="KW-1185">Reference proteome</keyword>
<name>A0A517PRP0_9PLAN</name>
<evidence type="ECO:0000313" key="3">
    <source>
        <dbReference type="Proteomes" id="UP000320421"/>
    </source>
</evidence>
<dbReference type="AlphaFoldDB" id="A0A517PRP0"/>
<dbReference type="Proteomes" id="UP000320421">
    <property type="component" value="Chromosome"/>
</dbReference>
<keyword evidence="1" id="KW-0732">Signal</keyword>
<reference evidence="2 3" key="1">
    <citation type="submission" date="2019-02" db="EMBL/GenBank/DDBJ databases">
        <title>Deep-cultivation of Planctomycetes and their phenomic and genomic characterization uncovers novel biology.</title>
        <authorList>
            <person name="Wiegand S."/>
            <person name="Jogler M."/>
            <person name="Boedeker C."/>
            <person name="Pinto D."/>
            <person name="Vollmers J."/>
            <person name="Rivas-Marin E."/>
            <person name="Kohn T."/>
            <person name="Peeters S.H."/>
            <person name="Heuer A."/>
            <person name="Rast P."/>
            <person name="Oberbeckmann S."/>
            <person name="Bunk B."/>
            <person name="Jeske O."/>
            <person name="Meyerdierks A."/>
            <person name="Storesund J.E."/>
            <person name="Kallscheuer N."/>
            <person name="Luecker S."/>
            <person name="Lage O.M."/>
            <person name="Pohl T."/>
            <person name="Merkel B.J."/>
            <person name="Hornburger P."/>
            <person name="Mueller R.-W."/>
            <person name="Bruemmer F."/>
            <person name="Labrenz M."/>
            <person name="Spormann A.M."/>
            <person name="Op den Camp H."/>
            <person name="Overmann J."/>
            <person name="Amann R."/>
            <person name="Jetten M.S.M."/>
            <person name="Mascher T."/>
            <person name="Medema M.H."/>
            <person name="Devos D.P."/>
            <person name="Kaster A.-K."/>
            <person name="Ovreas L."/>
            <person name="Rohde M."/>
            <person name="Galperin M.Y."/>
            <person name="Jogler C."/>
        </authorList>
    </citation>
    <scope>NUCLEOTIDE SEQUENCE [LARGE SCALE GENOMIC DNA]</scope>
    <source>
        <strain evidence="2 3">HG66A1</strain>
    </source>
</reference>
<protein>
    <recommendedName>
        <fullName evidence="4">HEAT repeat domain-containing protein</fullName>
    </recommendedName>
</protein>
<organism evidence="2 3">
    <name type="scientific">Gimesia chilikensis</name>
    <dbReference type="NCBI Taxonomy" id="2605989"/>
    <lineage>
        <taxon>Bacteria</taxon>
        <taxon>Pseudomonadati</taxon>
        <taxon>Planctomycetota</taxon>
        <taxon>Planctomycetia</taxon>
        <taxon>Planctomycetales</taxon>
        <taxon>Planctomycetaceae</taxon>
        <taxon>Gimesia</taxon>
    </lineage>
</organism>
<feature type="chain" id="PRO_5021717359" description="HEAT repeat domain-containing protein" evidence="1">
    <location>
        <begin position="19"/>
        <end position="210"/>
    </location>
</feature>
<evidence type="ECO:0008006" key="4">
    <source>
        <dbReference type="Google" id="ProtNLM"/>
    </source>
</evidence>
<gene>
    <name evidence="2" type="ORF">HG66A1_38500</name>
</gene>